<dbReference type="Pfam" id="PF20131">
    <property type="entry name" value="MC3"/>
    <property type="match status" value="1"/>
</dbReference>
<comment type="caution">
    <text evidence="1">The sequence shown here is derived from an EMBL/GenBank/DDBJ whole genome shotgun (WGS) entry which is preliminary data.</text>
</comment>
<accession>A0ABP3UYV0</accession>
<sequence length="166" mass="17897">MKSWDDRAVEEANLFNPAFCATLLAVAAKDFQGKAHRPLPFALAFLVLPIVLHQPTRAALPHSTVTSLLSWVQSNQGCLIGFAQRVSQLKTMSREAILFGVAYGAIELGEDGELAPSARFLAPTEKRTELFTADARACADRAAFIGRWFSAAGTTSTIFSAWGVAP</sequence>
<evidence type="ECO:0000313" key="2">
    <source>
        <dbReference type="Proteomes" id="UP001500279"/>
    </source>
</evidence>
<dbReference type="EMBL" id="BAAAEW010000004">
    <property type="protein sequence ID" value="GAA0744304.1"/>
    <property type="molecule type" value="Genomic_DNA"/>
</dbReference>
<dbReference type="RefSeq" id="WP_141288643.1">
    <property type="nucleotide sequence ID" value="NZ_BAAAEW010000004.1"/>
</dbReference>
<reference evidence="2" key="1">
    <citation type="journal article" date="2019" name="Int. J. Syst. Evol. Microbiol.">
        <title>The Global Catalogue of Microorganisms (GCM) 10K type strain sequencing project: providing services to taxonomists for standard genome sequencing and annotation.</title>
        <authorList>
            <consortium name="The Broad Institute Genomics Platform"/>
            <consortium name="The Broad Institute Genome Sequencing Center for Infectious Disease"/>
            <person name="Wu L."/>
            <person name="Ma J."/>
        </authorList>
    </citation>
    <scope>NUCLEOTIDE SEQUENCE [LARGE SCALE GENOMIC DNA]</scope>
    <source>
        <strain evidence="2">JCM 15503</strain>
    </source>
</reference>
<evidence type="ECO:0000313" key="1">
    <source>
        <dbReference type="EMBL" id="GAA0744304.1"/>
    </source>
</evidence>
<gene>
    <name evidence="1" type="ORF">GCM10009107_09650</name>
</gene>
<protein>
    <submittedName>
        <fullName evidence="1">DUF6521 family protein</fullName>
    </submittedName>
</protein>
<name>A0ABP3UYV0_9BURK</name>
<dbReference type="InterPro" id="IPR045390">
    <property type="entry name" value="ABC-3C_MC3"/>
</dbReference>
<proteinExistence type="predicted"/>
<organism evidence="1 2">
    <name type="scientific">Ideonella azotifigens</name>
    <dbReference type="NCBI Taxonomy" id="513160"/>
    <lineage>
        <taxon>Bacteria</taxon>
        <taxon>Pseudomonadati</taxon>
        <taxon>Pseudomonadota</taxon>
        <taxon>Betaproteobacteria</taxon>
        <taxon>Burkholderiales</taxon>
        <taxon>Sphaerotilaceae</taxon>
        <taxon>Ideonella</taxon>
    </lineage>
</organism>
<dbReference type="Proteomes" id="UP001500279">
    <property type="component" value="Unassembled WGS sequence"/>
</dbReference>
<keyword evidence="2" id="KW-1185">Reference proteome</keyword>